<dbReference type="EMBL" id="LXQA011259787">
    <property type="protein sequence ID" value="MCI90996.1"/>
    <property type="molecule type" value="Genomic_DNA"/>
</dbReference>
<organism evidence="1 2">
    <name type="scientific">Trifolium medium</name>
    <dbReference type="NCBI Taxonomy" id="97028"/>
    <lineage>
        <taxon>Eukaryota</taxon>
        <taxon>Viridiplantae</taxon>
        <taxon>Streptophyta</taxon>
        <taxon>Embryophyta</taxon>
        <taxon>Tracheophyta</taxon>
        <taxon>Spermatophyta</taxon>
        <taxon>Magnoliopsida</taxon>
        <taxon>eudicotyledons</taxon>
        <taxon>Gunneridae</taxon>
        <taxon>Pentapetalae</taxon>
        <taxon>rosids</taxon>
        <taxon>fabids</taxon>
        <taxon>Fabales</taxon>
        <taxon>Fabaceae</taxon>
        <taxon>Papilionoideae</taxon>
        <taxon>50 kb inversion clade</taxon>
        <taxon>NPAAA clade</taxon>
        <taxon>Hologalegina</taxon>
        <taxon>IRL clade</taxon>
        <taxon>Trifolieae</taxon>
        <taxon>Trifolium</taxon>
    </lineage>
</organism>
<name>A0A392VRU1_9FABA</name>
<sequence length="18" mass="2118">MRMEKIRLGGENPPRVPH</sequence>
<feature type="non-terminal residue" evidence="1">
    <location>
        <position position="18"/>
    </location>
</feature>
<reference evidence="1 2" key="1">
    <citation type="journal article" date="2018" name="Front. Plant Sci.">
        <title>Red Clover (Trifolium pratense) and Zigzag Clover (T. medium) - A Picture of Genomic Similarities and Differences.</title>
        <authorList>
            <person name="Dluhosova J."/>
            <person name="Istvanek J."/>
            <person name="Nedelnik J."/>
            <person name="Repkova J."/>
        </authorList>
    </citation>
    <scope>NUCLEOTIDE SEQUENCE [LARGE SCALE GENOMIC DNA]</scope>
    <source>
        <strain evidence="2">cv. 10/8</strain>
        <tissue evidence="1">Leaf</tissue>
    </source>
</reference>
<dbReference type="AlphaFoldDB" id="A0A392VRU1"/>
<proteinExistence type="predicted"/>
<dbReference type="Proteomes" id="UP000265520">
    <property type="component" value="Unassembled WGS sequence"/>
</dbReference>
<evidence type="ECO:0000313" key="1">
    <source>
        <dbReference type="EMBL" id="MCI90996.1"/>
    </source>
</evidence>
<evidence type="ECO:0000313" key="2">
    <source>
        <dbReference type="Proteomes" id="UP000265520"/>
    </source>
</evidence>
<accession>A0A392VRU1</accession>
<protein>
    <submittedName>
        <fullName evidence="1">Uncharacterized protein</fullName>
    </submittedName>
</protein>
<keyword evidence="2" id="KW-1185">Reference proteome</keyword>
<comment type="caution">
    <text evidence="1">The sequence shown here is derived from an EMBL/GenBank/DDBJ whole genome shotgun (WGS) entry which is preliminary data.</text>
</comment>